<dbReference type="EMBL" id="NWUJ01000012">
    <property type="protein sequence ID" value="PFH32220.1"/>
    <property type="molecule type" value="Genomic_DNA"/>
</dbReference>
<feature type="compositionally biased region" description="Gly residues" evidence="1">
    <location>
        <begin position="159"/>
        <end position="169"/>
    </location>
</feature>
<feature type="compositionally biased region" description="Basic and acidic residues" evidence="1">
    <location>
        <begin position="1172"/>
        <end position="1193"/>
    </location>
</feature>
<dbReference type="KEGG" id="bbes:BESB_021610"/>
<feature type="compositionally biased region" description="Basic and acidic residues" evidence="1">
    <location>
        <begin position="1291"/>
        <end position="1303"/>
    </location>
</feature>
<feature type="region of interest" description="Disordered" evidence="1">
    <location>
        <begin position="1440"/>
        <end position="1507"/>
    </location>
</feature>
<feature type="compositionally biased region" description="Basic and acidic residues" evidence="1">
    <location>
        <begin position="1234"/>
        <end position="1259"/>
    </location>
</feature>
<sequence length="2015" mass="210867">MVAPAGVPDQDSGCRLPLVETPASPHRIPAAAEASQPCRYMPFAPEWCLRRGVAHLPVGERSGPPDTVMFKLLPPPHVSAEVSHRARGGRHGGKRQADQLLERGCDRLFPFMFRDLTSHEQREAAVRRLLAARKVRATSADQALAGTAPSPAPAQDSPAGGGVGGGRHGGTTVKRGPTWADETHAETPCQSGDTQSSGHGHPTSAPASAAPTAPLQGPAEDTADSEIRAGEGQCSAADGEGDGESATGKEDDTSPEDSGKCSDAGSTKSSLQARGCERERGSLSSVGPGIGAGLLGAGGSPTCSSLFSFGFQCFAVNTAGDTLAAACADTIHLYCMATKTLHVSVRLPHPPSPTCACASPSAPGLERGSSSPWASSDRPARSCAAERCCVRDNAGRGAAPRALLPVQRLQFADEDRLLLAATACGHLYVYFLSHQPGPALLAYINLREAYVQALGRLRFLSGASPSDAEAPAGEPRPDWRRAGPGARDPVARLSGERPEGAEPDVAASTFERLETLGDGEGVADCDSASPSNSDDAASSGHGARGNIVLAAVELLEIRYPPAILTGAHRSTDTWRLAAAAAAAAADQGLSSHASGSEADSGLGEEAASPKGARASAPADFAERAALSPSGCLVLLVSYAPDSTAGSWDASSDTHGARRRARLRRRYSAPLALHVELRPTLLLLRHLELQRCGRAALLSPAAARCDEFSSSSRAETSVVPRLPAASAAPSRGTGDVVRSLLAGFPLRLLPHPFPCCRAVVVWSSSFTLLDDSRIGRFSLNAKGGGADAAAPPASAVSSRAECRFPFAVFRVRVPAEPTGAPPPARSAPAPAPAAETGSGEAGSAQELASTGAGGTDPAVTSPGVYSTRSETATLLTGGQESKSPPLCAELTRLGTKTLEDTDSSASAHAGLGAAAKTDLCSTVAEAGGELRSGGISRRASGGDDRQTVRALDSLTPQQPRERLVALVAVSCPDGYLVLVDWRQRRRQVISVRSGVSGGLAPRARAEARVLWGATMIGASAASAREVSVRDDGEVLLLRCADRVVVTRLVYPWTCPPVERKTLLQIHRDQQREQRQQFALQMQKQQLLIHQRGESRGGCGARGRGRGRGRGFFGWCRNRKRARRGEDEEEDEEASGGSESGGDEDTEAPDDKKKETGGRKEEDMGEGSEAAAAAREETSVAEKGRRPAQERDASCKSDASGAAGAERQPQSQDARSSGPRDAEDAAAGWNGAGEGEPTRGENRVVRHSDSREACSDRHPDGADATSLAPGRVPGNPAAESHRASSDAALAHATEARKANDRHSIASDESDGEAGLKEYCVDDGGALIITQFIHMDCVQRESYTALSIASSATAHKGLAAAAVDRNGLAALYFLDLSAVVAVEAKVLVLEASKLSPFKQIHWVPDVHCTQLSGLSAAEAQSNELANPKPRSFAPALSRRADAAVPAAVQTQPPRSPLEDDAARRESEPRVGVTPQPRARGARGESATRWWSDGQRAVRGGESAGAGPSGSGNFSCLVALEKKWGTLLFFYPKRTKVWWLLLPDFERLDRNREEIEAADEFDRDSSKLPPWLRATAQPPAHAPQDTARSPAGGTASKKGKTRTRAPFSARDIAGSQTATGEVAAISLSPPQASSSFLPLRAACDPTLLLPSPSYPFYAPPAGAHGEGLAASYAAYASEKPTSSGRAIAEAEDAEAAAHAAISRACRHLCLGEDASPPRGEKRLREEDAELVARRRRGRGSDSFPLSEGNEATLVAYDGCIPVNFHAKDAADLRKCRDDEGEPHFSEGCLKKDLEARAEPQAAETSAASSPASSREQQDLAEAALTLAASAEEAADKVLISLLESSSLAGQGRGVFGVFFGEHPLASELLARVRGSGRASSPPIRECGDSAVEGNSAQSRDGHAGAKGKSQVLHGLAEDTTKKETVDSWGVRREWLTDYASRFPAKKRSVVLAREMNGSFAPAAATENSNGAGDSAGSPVRDLPSVYREAMRRSREAFSAMAAARDSYWKMYAAASLNEG</sequence>
<dbReference type="GeneID" id="40307222"/>
<evidence type="ECO:0000256" key="1">
    <source>
        <dbReference type="SAM" id="MobiDB-lite"/>
    </source>
</evidence>
<reference evidence="2 3" key="1">
    <citation type="submission" date="2017-09" db="EMBL/GenBank/DDBJ databases">
        <title>Genome sequencing of Besnoitia besnoiti strain Bb-Ger1.</title>
        <authorList>
            <person name="Schares G."/>
            <person name="Venepally P."/>
            <person name="Lorenzi H.A."/>
        </authorList>
    </citation>
    <scope>NUCLEOTIDE SEQUENCE [LARGE SCALE GENOMIC DNA]</scope>
    <source>
        <strain evidence="2 3">Bb-Ger1</strain>
    </source>
</reference>
<protein>
    <submittedName>
        <fullName evidence="2">Uncharacterized protein</fullName>
    </submittedName>
</protein>
<keyword evidence="3" id="KW-1185">Reference proteome</keyword>
<name>A0A2A9MA19_BESBE</name>
<dbReference type="Proteomes" id="UP000224006">
    <property type="component" value="Chromosome XI"/>
</dbReference>
<organism evidence="2 3">
    <name type="scientific">Besnoitia besnoiti</name>
    <name type="common">Apicomplexan protozoan</name>
    <dbReference type="NCBI Taxonomy" id="94643"/>
    <lineage>
        <taxon>Eukaryota</taxon>
        <taxon>Sar</taxon>
        <taxon>Alveolata</taxon>
        <taxon>Apicomplexa</taxon>
        <taxon>Conoidasida</taxon>
        <taxon>Coccidia</taxon>
        <taxon>Eucoccidiorida</taxon>
        <taxon>Eimeriorina</taxon>
        <taxon>Sarcocystidae</taxon>
        <taxon>Besnoitia</taxon>
    </lineage>
</organism>
<feature type="region of interest" description="Disordered" evidence="1">
    <location>
        <begin position="519"/>
        <end position="542"/>
    </location>
</feature>
<feature type="region of interest" description="Disordered" evidence="1">
    <location>
        <begin position="464"/>
        <end position="507"/>
    </location>
</feature>
<dbReference type="OrthoDB" id="331968at2759"/>
<feature type="region of interest" description="Disordered" evidence="1">
    <location>
        <begin position="590"/>
        <end position="614"/>
    </location>
</feature>
<proteinExistence type="predicted"/>
<feature type="region of interest" description="Disordered" evidence="1">
    <location>
        <begin position="141"/>
        <end position="285"/>
    </location>
</feature>
<comment type="caution">
    <text evidence="2">The sequence shown here is derived from an EMBL/GenBank/DDBJ whole genome shotgun (WGS) entry which is preliminary data.</text>
</comment>
<feature type="compositionally biased region" description="Basic and acidic residues" evidence="1">
    <location>
        <begin position="1453"/>
        <end position="1465"/>
    </location>
</feature>
<feature type="region of interest" description="Disordered" evidence="1">
    <location>
        <begin position="1554"/>
        <end position="1604"/>
    </location>
</feature>
<evidence type="ECO:0000313" key="3">
    <source>
        <dbReference type="Proteomes" id="UP000224006"/>
    </source>
</evidence>
<feature type="compositionally biased region" description="Basic and acidic residues" evidence="1">
    <location>
        <begin position="247"/>
        <end position="260"/>
    </location>
</feature>
<feature type="region of interest" description="Disordered" evidence="1">
    <location>
        <begin position="1"/>
        <end position="21"/>
    </location>
</feature>
<feature type="compositionally biased region" description="Basic and acidic residues" evidence="1">
    <location>
        <begin position="1147"/>
        <end position="1160"/>
    </location>
</feature>
<dbReference type="VEuPathDB" id="ToxoDB:BESB_021610"/>
<evidence type="ECO:0000313" key="2">
    <source>
        <dbReference type="EMBL" id="PFH32220.1"/>
    </source>
</evidence>
<accession>A0A2A9MA19</accession>
<feature type="region of interest" description="Disordered" evidence="1">
    <location>
        <begin position="1118"/>
        <end position="1308"/>
    </location>
</feature>
<feature type="compositionally biased region" description="Low complexity" evidence="1">
    <location>
        <begin position="202"/>
        <end position="214"/>
    </location>
</feature>
<gene>
    <name evidence="2" type="ORF">BESB_021610</name>
</gene>
<feature type="region of interest" description="Disordered" evidence="1">
    <location>
        <begin position="1791"/>
        <end position="1814"/>
    </location>
</feature>
<feature type="compositionally biased region" description="Low complexity" evidence="1">
    <location>
        <begin position="1440"/>
        <end position="1449"/>
    </location>
</feature>
<feature type="compositionally biased region" description="Low complexity" evidence="1">
    <location>
        <begin position="831"/>
        <end position="843"/>
    </location>
</feature>
<feature type="compositionally biased region" description="Low complexity" evidence="1">
    <location>
        <begin position="524"/>
        <end position="539"/>
    </location>
</feature>
<feature type="compositionally biased region" description="Low complexity" evidence="1">
    <location>
        <begin position="1794"/>
        <end position="1814"/>
    </location>
</feature>
<dbReference type="RefSeq" id="XP_029216229.1">
    <property type="nucleotide sequence ID" value="XM_029360870.1"/>
</dbReference>
<feature type="region of interest" description="Disordered" evidence="1">
    <location>
        <begin position="816"/>
        <end position="865"/>
    </location>
</feature>
<feature type="compositionally biased region" description="Pro residues" evidence="1">
    <location>
        <begin position="818"/>
        <end position="830"/>
    </location>
</feature>
<feature type="compositionally biased region" description="Polar residues" evidence="1">
    <location>
        <begin position="188"/>
        <end position="198"/>
    </location>
</feature>
<feature type="region of interest" description="Disordered" evidence="1">
    <location>
        <begin position="1872"/>
        <end position="1909"/>
    </location>
</feature>